<dbReference type="InterPro" id="IPR049249">
    <property type="entry name" value="DUF6882"/>
</dbReference>
<dbReference type="EMBL" id="CP136336">
    <property type="protein sequence ID" value="WOB06918.1"/>
    <property type="molecule type" value="Genomic_DNA"/>
</dbReference>
<reference evidence="1 2" key="1">
    <citation type="submission" date="2023-10" db="EMBL/GenBank/DDBJ databases">
        <title>Bacteria for the degradation of biodegradable plastic PBAT(Polybutylene adipate terephthalate).</title>
        <authorList>
            <person name="Weon H.-Y."/>
            <person name="Yeon J."/>
        </authorList>
    </citation>
    <scope>NUCLEOTIDE SEQUENCE [LARGE SCALE GENOMIC DNA]</scope>
    <source>
        <strain evidence="1 2">SBD 7-3</strain>
    </source>
</reference>
<evidence type="ECO:0000313" key="2">
    <source>
        <dbReference type="Proteomes" id="UP001303946"/>
    </source>
</evidence>
<keyword evidence="2" id="KW-1185">Reference proteome</keyword>
<protein>
    <recommendedName>
        <fullName evidence="3">DUF3293 domain-containing protein</fullName>
    </recommendedName>
</protein>
<proteinExistence type="predicted"/>
<dbReference type="RefSeq" id="WP_316699565.1">
    <property type="nucleotide sequence ID" value="NZ_CP136336.1"/>
</dbReference>
<organism evidence="1 2">
    <name type="scientific">Piscinibacter gummiphilus</name>
    <dbReference type="NCBI Taxonomy" id="946333"/>
    <lineage>
        <taxon>Bacteria</taxon>
        <taxon>Pseudomonadati</taxon>
        <taxon>Pseudomonadota</taxon>
        <taxon>Betaproteobacteria</taxon>
        <taxon>Burkholderiales</taxon>
        <taxon>Sphaerotilaceae</taxon>
        <taxon>Piscinibacter</taxon>
    </lineage>
</organism>
<dbReference type="Proteomes" id="UP001303946">
    <property type="component" value="Chromosome"/>
</dbReference>
<sequence>MKSKATTPEHANPAQYLEAAREGLALQTAAHSSTWHFGEEKTWAADLDTGVIVFSFADGTTAKAQLQVVGTYNTVDGTFLWAWDHPSVPEALRRHAALAKQWGEKHDLPAFISRKIECTEDDAWSYAAVTNRLANANGVYRGPAGTALFFITFGEVSIARAEP</sequence>
<dbReference type="Pfam" id="PF21813">
    <property type="entry name" value="DUF6882"/>
    <property type="match status" value="1"/>
</dbReference>
<evidence type="ECO:0008006" key="3">
    <source>
        <dbReference type="Google" id="ProtNLM"/>
    </source>
</evidence>
<accession>A0ABZ0CPL5</accession>
<name>A0ABZ0CPL5_9BURK</name>
<gene>
    <name evidence="1" type="ORF">RXV79_18570</name>
</gene>
<evidence type="ECO:0000313" key="1">
    <source>
        <dbReference type="EMBL" id="WOB06918.1"/>
    </source>
</evidence>